<dbReference type="PANTHER" id="PTHR33711:SF9">
    <property type="entry name" value="PROTOCATECHUATE 3,4-DIOXYGENASE ALPHA CHAIN"/>
    <property type="match status" value="1"/>
</dbReference>
<comment type="similarity">
    <text evidence="1">Belongs to the intradiol ring-cleavage dioxygenase family.</text>
</comment>
<dbReference type="InterPro" id="IPR050770">
    <property type="entry name" value="Intradiol_RC_Dioxygenase"/>
</dbReference>
<evidence type="ECO:0000313" key="6">
    <source>
        <dbReference type="EMBL" id="XCD17992.1"/>
    </source>
</evidence>
<keyword evidence="3" id="KW-0560">Oxidoreductase</keyword>
<keyword evidence="4" id="KW-0732">Signal</keyword>
<feature type="signal peptide" evidence="4">
    <location>
        <begin position="1"/>
        <end position="20"/>
    </location>
</feature>
<dbReference type="Gene3D" id="2.60.130.10">
    <property type="entry name" value="Aromatic compound dioxygenase"/>
    <property type="match status" value="1"/>
</dbReference>
<evidence type="ECO:0000256" key="3">
    <source>
        <dbReference type="ARBA" id="ARBA00023002"/>
    </source>
</evidence>
<gene>
    <name evidence="6" type="ORF">PG915_22180</name>
</gene>
<keyword evidence="2" id="KW-0223">Dioxygenase</keyword>
<dbReference type="AlphaFoldDB" id="A0AAU8BMV3"/>
<dbReference type="PANTHER" id="PTHR33711">
    <property type="entry name" value="DIOXYGENASE, PUTATIVE (AFU_ORTHOLOGUE AFUA_2G02910)-RELATED"/>
    <property type="match status" value="1"/>
</dbReference>
<protein>
    <submittedName>
        <fullName evidence="6">Protocatechuate 3,4-dioxygenase</fullName>
    </submittedName>
</protein>
<evidence type="ECO:0000256" key="4">
    <source>
        <dbReference type="SAM" id="SignalP"/>
    </source>
</evidence>
<dbReference type="InterPro" id="IPR000627">
    <property type="entry name" value="Intradiol_dOase_C"/>
</dbReference>
<dbReference type="InterPro" id="IPR015889">
    <property type="entry name" value="Intradiol_dOase_core"/>
</dbReference>
<organism evidence="6">
    <name type="scientific">Vibrio chaetopteri</name>
    <dbReference type="NCBI Taxonomy" id="3016528"/>
    <lineage>
        <taxon>Bacteria</taxon>
        <taxon>Pseudomonadati</taxon>
        <taxon>Pseudomonadota</taxon>
        <taxon>Gammaproteobacteria</taxon>
        <taxon>Vibrionales</taxon>
        <taxon>Vibrionaceae</taxon>
        <taxon>Vibrio</taxon>
    </lineage>
</organism>
<dbReference type="GO" id="GO:0016702">
    <property type="term" value="F:oxidoreductase activity, acting on single donors with incorporation of molecular oxygen, incorporation of two atoms of oxygen"/>
    <property type="evidence" value="ECO:0007669"/>
    <property type="project" value="InterPro"/>
</dbReference>
<reference evidence="6" key="1">
    <citation type="submission" date="2023-01" db="EMBL/GenBank/DDBJ databases">
        <title>Vibrio sp. CB1-14 genome sequencing.</title>
        <authorList>
            <person name="Otstavnykh N."/>
            <person name="Isaeva M."/>
            <person name="Meleshko D."/>
        </authorList>
    </citation>
    <scope>NUCLEOTIDE SEQUENCE</scope>
    <source>
        <strain evidence="6">CB1-14</strain>
    </source>
</reference>
<evidence type="ECO:0000256" key="2">
    <source>
        <dbReference type="ARBA" id="ARBA00022964"/>
    </source>
</evidence>
<feature type="chain" id="PRO_5043504556" evidence="4">
    <location>
        <begin position="21"/>
        <end position="190"/>
    </location>
</feature>
<evidence type="ECO:0000256" key="1">
    <source>
        <dbReference type="ARBA" id="ARBA00007825"/>
    </source>
</evidence>
<feature type="domain" description="Intradiol ring-cleavage dioxygenases" evidence="5">
    <location>
        <begin position="32"/>
        <end position="156"/>
    </location>
</feature>
<dbReference type="Pfam" id="PF00775">
    <property type="entry name" value="Dioxygenase_C"/>
    <property type="match status" value="1"/>
</dbReference>
<evidence type="ECO:0000259" key="5">
    <source>
        <dbReference type="Pfam" id="PF00775"/>
    </source>
</evidence>
<dbReference type="KEGG" id="vck:PG915_22180"/>
<accession>A0AAU8BMV3</accession>
<proteinExistence type="inferred from homology"/>
<dbReference type="EMBL" id="CP115921">
    <property type="protein sequence ID" value="XCD17992.1"/>
    <property type="molecule type" value="Genomic_DNA"/>
</dbReference>
<dbReference type="SUPFAM" id="SSF49482">
    <property type="entry name" value="Aromatic compound dioxygenase"/>
    <property type="match status" value="1"/>
</dbReference>
<name>A0AAU8BMV3_9VIBR</name>
<dbReference type="GO" id="GO:0008199">
    <property type="term" value="F:ferric iron binding"/>
    <property type="evidence" value="ECO:0007669"/>
    <property type="project" value="InterPro"/>
</dbReference>
<dbReference type="RefSeq" id="WP_353499150.1">
    <property type="nucleotide sequence ID" value="NZ_CP115921.1"/>
</dbReference>
<sequence length="190" mass="21557">MQRRQFLALCSAFVAWPVLANSRIQKTPSQAEGPFYPVTSIPLRESLVLDESSLIGEPMTLTTRVVDDTGKPMSGIRVEIWQCDGQGVYEHPRQPEVERFDPSFAGFAALETDSNGLCQFQTLYPVPYTGRPPHIHVKLWHGKHEMLTTQLYLKGETGNEWWGGSERDWLQMDVAKDAKGNQMTQFQFVV</sequence>